<accession>A0A9P8TSL4</accession>
<keyword evidence="10" id="KW-0547">Nucleotide-binding</keyword>
<evidence type="ECO:0000256" key="3">
    <source>
        <dbReference type="ARBA" id="ARBA00022630"/>
    </source>
</evidence>
<evidence type="ECO:0000256" key="9">
    <source>
        <dbReference type="PIRSR" id="PIRSR000350-2"/>
    </source>
</evidence>
<dbReference type="EMBL" id="JAIWOZ010000004">
    <property type="protein sequence ID" value="KAH6606276.1"/>
    <property type="molecule type" value="Genomic_DNA"/>
</dbReference>
<dbReference type="GO" id="GO:0045252">
    <property type="term" value="C:oxoglutarate dehydrogenase complex"/>
    <property type="evidence" value="ECO:0007669"/>
    <property type="project" value="TreeGrafter"/>
</dbReference>
<dbReference type="PROSITE" id="PS00076">
    <property type="entry name" value="PYRIDINE_REDOX_1"/>
    <property type="match status" value="1"/>
</dbReference>
<keyword evidence="5 12" id="KW-0560">Oxidoreductase</keyword>
<dbReference type="InterPro" id="IPR004099">
    <property type="entry name" value="Pyr_nucl-diS_OxRdtase_dimer"/>
</dbReference>
<reference evidence="15" key="1">
    <citation type="submission" date="2021-08" db="EMBL/GenBank/DDBJ databases">
        <title>Chromosome-Level Trichoderma cornu-damae using Hi-C Data.</title>
        <authorList>
            <person name="Kim C.S."/>
        </authorList>
    </citation>
    <scope>NUCLEOTIDE SEQUENCE</scope>
    <source>
        <strain evidence="15">KA19-0412C</strain>
    </source>
</reference>
<dbReference type="PANTHER" id="PTHR22912:SF151">
    <property type="entry name" value="DIHYDROLIPOYL DEHYDROGENASE, MITOCHONDRIAL"/>
    <property type="match status" value="1"/>
</dbReference>
<comment type="similarity">
    <text evidence="1 12">Belongs to the class-I pyridine nucleotide-disulfide oxidoreductase family.</text>
</comment>
<dbReference type="NCBIfam" id="TIGR01350">
    <property type="entry name" value="lipoamide_DH"/>
    <property type="match status" value="1"/>
</dbReference>
<evidence type="ECO:0000256" key="10">
    <source>
        <dbReference type="PIRSR" id="PIRSR000350-3"/>
    </source>
</evidence>
<feature type="binding site" evidence="10">
    <location>
        <begin position="164"/>
        <end position="166"/>
    </location>
    <ligand>
        <name>FAD</name>
        <dbReference type="ChEBI" id="CHEBI:57692"/>
    </ligand>
</feature>
<evidence type="ECO:0000256" key="7">
    <source>
        <dbReference type="ARBA" id="ARBA00023157"/>
    </source>
</evidence>
<dbReference type="GO" id="GO:0045333">
    <property type="term" value="P:cellular respiration"/>
    <property type="evidence" value="ECO:0007669"/>
    <property type="project" value="UniProtKB-ARBA"/>
</dbReference>
<dbReference type="AlphaFoldDB" id="A0A9P8TSL4"/>
<keyword evidence="7" id="KW-1015">Disulfide bond</keyword>
<evidence type="ECO:0000256" key="12">
    <source>
        <dbReference type="RuleBase" id="RU003692"/>
    </source>
</evidence>
<comment type="cofactor">
    <cofactor evidence="10 12">
        <name>FAD</name>
        <dbReference type="ChEBI" id="CHEBI:57692"/>
    </cofactor>
    <text evidence="10 12">Binds 1 FAD per subunit.</text>
</comment>
<name>A0A9P8TSL4_9HYPO</name>
<evidence type="ECO:0000256" key="11">
    <source>
        <dbReference type="PIRSR" id="PIRSR000350-4"/>
    </source>
</evidence>
<evidence type="ECO:0000256" key="6">
    <source>
        <dbReference type="ARBA" id="ARBA00023027"/>
    </source>
</evidence>
<keyword evidence="3 12" id="KW-0285">Flavoprotein</keyword>
<feature type="binding site" evidence="10">
    <location>
        <begin position="201"/>
        <end position="208"/>
    </location>
    <ligand>
        <name>NAD(+)</name>
        <dbReference type="ChEBI" id="CHEBI:57540"/>
    </ligand>
</feature>
<organism evidence="15 16">
    <name type="scientific">Trichoderma cornu-damae</name>
    <dbReference type="NCBI Taxonomy" id="654480"/>
    <lineage>
        <taxon>Eukaryota</taxon>
        <taxon>Fungi</taxon>
        <taxon>Dikarya</taxon>
        <taxon>Ascomycota</taxon>
        <taxon>Pezizomycotina</taxon>
        <taxon>Sordariomycetes</taxon>
        <taxon>Hypocreomycetidae</taxon>
        <taxon>Hypocreales</taxon>
        <taxon>Hypocreaceae</taxon>
        <taxon>Trichoderma</taxon>
    </lineage>
</organism>
<dbReference type="GO" id="GO:0005759">
    <property type="term" value="C:mitochondrial matrix"/>
    <property type="evidence" value="ECO:0007669"/>
    <property type="project" value="UniProtKB-ARBA"/>
</dbReference>
<keyword evidence="16" id="KW-1185">Reference proteome</keyword>
<evidence type="ECO:0000256" key="2">
    <source>
        <dbReference type="ARBA" id="ARBA00012608"/>
    </source>
</evidence>
<comment type="caution">
    <text evidence="15">The sequence shown here is derived from an EMBL/GenBank/DDBJ whole genome shotgun (WGS) entry which is preliminary data.</text>
</comment>
<dbReference type="FunFam" id="3.50.50.60:FF:000025">
    <property type="entry name" value="Dihydrolipoyl dehydrogenase"/>
    <property type="match status" value="1"/>
</dbReference>
<dbReference type="InterPro" id="IPR036188">
    <property type="entry name" value="FAD/NAD-bd_sf"/>
</dbReference>
<feature type="binding site" evidence="10">
    <location>
        <position position="335"/>
    </location>
    <ligand>
        <name>FAD</name>
        <dbReference type="ChEBI" id="CHEBI:57692"/>
    </ligand>
</feature>
<comment type="miscellaneous">
    <text evidence="12">The active site is a redox-active disulfide bond.</text>
</comment>
<feature type="domain" description="FAD/NAD(P)-binding" evidence="14">
    <location>
        <begin position="24"/>
        <end position="350"/>
    </location>
</feature>
<dbReference type="InterPro" id="IPR006258">
    <property type="entry name" value="Lipoamide_DH"/>
</dbReference>
<dbReference type="InterPro" id="IPR050151">
    <property type="entry name" value="Class-I_Pyr_Nuc-Dis_Oxidored"/>
</dbReference>
<dbReference type="PIRSF" id="PIRSF000350">
    <property type="entry name" value="Mercury_reductase_MerA"/>
    <property type="match status" value="1"/>
</dbReference>
<dbReference type="Pfam" id="PF07992">
    <property type="entry name" value="Pyr_redox_2"/>
    <property type="match status" value="1"/>
</dbReference>
<feature type="disulfide bond" description="Redox-active" evidence="11">
    <location>
        <begin position="62"/>
        <end position="67"/>
    </location>
</feature>
<protein>
    <recommendedName>
        <fullName evidence="2 12">Dihydrolipoyl dehydrogenase</fullName>
        <ecNumber evidence="2 12">1.8.1.4</ecNumber>
    </recommendedName>
</protein>
<dbReference type="SUPFAM" id="SSF51905">
    <property type="entry name" value="FAD/NAD(P)-binding domain"/>
    <property type="match status" value="1"/>
</dbReference>
<feature type="binding site" evidence="10">
    <location>
        <position position="71"/>
    </location>
    <ligand>
        <name>FAD</name>
        <dbReference type="ChEBI" id="CHEBI:57692"/>
    </ligand>
</feature>
<dbReference type="GO" id="GO:0045254">
    <property type="term" value="C:pyruvate dehydrogenase complex"/>
    <property type="evidence" value="ECO:0007669"/>
    <property type="project" value="UniProtKB-ARBA"/>
</dbReference>
<proteinExistence type="inferred from homology"/>
<comment type="catalytic activity">
    <reaction evidence="12">
        <text>N(6)-[(R)-dihydrolipoyl]-L-lysyl-[protein] + NAD(+) = N(6)-[(R)-lipoyl]-L-lysyl-[protein] + NADH + H(+)</text>
        <dbReference type="Rhea" id="RHEA:15045"/>
        <dbReference type="Rhea" id="RHEA-COMP:10474"/>
        <dbReference type="Rhea" id="RHEA-COMP:10475"/>
        <dbReference type="ChEBI" id="CHEBI:15378"/>
        <dbReference type="ChEBI" id="CHEBI:57540"/>
        <dbReference type="ChEBI" id="CHEBI:57945"/>
        <dbReference type="ChEBI" id="CHEBI:83099"/>
        <dbReference type="ChEBI" id="CHEBI:83100"/>
        <dbReference type="EC" id="1.8.1.4"/>
    </reaction>
</comment>
<dbReference type="InterPro" id="IPR016156">
    <property type="entry name" value="FAD/NAD-linked_Rdtase_dimer_sf"/>
</dbReference>
<evidence type="ECO:0000313" key="15">
    <source>
        <dbReference type="EMBL" id="KAH6606276.1"/>
    </source>
</evidence>
<dbReference type="InterPro" id="IPR001100">
    <property type="entry name" value="Pyr_nuc-diS_OxRdtase"/>
</dbReference>
<dbReference type="Gene3D" id="3.30.390.30">
    <property type="match status" value="1"/>
</dbReference>
<keyword evidence="4 10" id="KW-0274">FAD</keyword>
<evidence type="ECO:0000256" key="8">
    <source>
        <dbReference type="ARBA" id="ARBA00023284"/>
    </source>
</evidence>
<dbReference type="GO" id="GO:0004148">
    <property type="term" value="F:dihydrolipoyl dehydrogenase (NADH) activity"/>
    <property type="evidence" value="ECO:0007669"/>
    <property type="project" value="UniProtKB-EC"/>
</dbReference>
<evidence type="ECO:0000259" key="13">
    <source>
        <dbReference type="Pfam" id="PF02852"/>
    </source>
</evidence>
<dbReference type="Proteomes" id="UP000827724">
    <property type="component" value="Unassembled WGS sequence"/>
</dbReference>
<dbReference type="FunFam" id="3.30.390.30:FF:000001">
    <property type="entry name" value="Dihydrolipoyl dehydrogenase"/>
    <property type="match status" value="1"/>
</dbReference>
<evidence type="ECO:0000256" key="1">
    <source>
        <dbReference type="ARBA" id="ARBA00007532"/>
    </source>
</evidence>
<sequence>MSSPVAAPALSRWSRGFASASEEKDLIIIGGGVAGYVAAIKAGQEGMKVACIEKRGTLGGTCLNVGCIPSKSLLNNSHLYHQILHDTKHRGIEVGDVKLNLENFMKAKDTAVTGLTKGVEFLLKKNGAEYIKGTGSFINEHEIKVDLNDGGESVVRGKNILIATGSEATPFPGLEIDEKRVVTSTGAIALEKVPETMTVIGGGIIGLEMASVWSRLGTKVTVVEFLGQIGGPGMDFEISKAAQRILKKQGIEFKLNTKVVSGDKSGELVKLEIDAAKGGKPESIDSEVVLVAIGRRPYTQGLGLENIGLELDERGRVIIDSEYRTKIPHIRCIGDATFGPMLAHKAEEEAVAVVEYIQKGHGHVNYGCIPSVMYTHPEVAWVGQSEQDLKSQNIPYKIGTFPFSANSRAKTNLDSDGLVKILADPETDRLLGAHIIGPGAGEMIAEATLALEYGASSEDIARTCHAHPTLAEAFKEAAMATYAKALHF</sequence>
<dbReference type="SUPFAM" id="SSF55424">
    <property type="entry name" value="FAD/NAD-linked reductases, dimerisation (C-terminal) domain"/>
    <property type="match status" value="1"/>
</dbReference>
<evidence type="ECO:0000256" key="4">
    <source>
        <dbReference type="ARBA" id="ARBA00022827"/>
    </source>
</evidence>
<feature type="domain" description="Pyridine nucleotide-disulphide oxidoreductase dimerisation" evidence="13">
    <location>
        <begin position="369"/>
        <end position="478"/>
    </location>
</feature>
<feature type="active site" description="Proton acceptor" evidence="9">
    <location>
        <position position="467"/>
    </location>
</feature>
<feature type="binding site" evidence="10">
    <location>
        <position position="135"/>
    </location>
    <ligand>
        <name>FAD</name>
        <dbReference type="ChEBI" id="CHEBI:57692"/>
    </ligand>
</feature>
<evidence type="ECO:0000259" key="14">
    <source>
        <dbReference type="Pfam" id="PF07992"/>
    </source>
</evidence>
<dbReference type="OrthoDB" id="361797at2759"/>
<feature type="binding site" evidence="10">
    <location>
        <begin position="341"/>
        <end position="344"/>
    </location>
    <ligand>
        <name>FAD</name>
        <dbReference type="ChEBI" id="CHEBI:57692"/>
    </ligand>
</feature>
<dbReference type="PRINTS" id="PR00368">
    <property type="entry name" value="FADPNR"/>
</dbReference>
<dbReference type="PANTHER" id="PTHR22912">
    <property type="entry name" value="DISULFIDE OXIDOREDUCTASE"/>
    <property type="match status" value="1"/>
</dbReference>
<feature type="binding site" evidence="10">
    <location>
        <position position="294"/>
    </location>
    <ligand>
        <name>NAD(+)</name>
        <dbReference type="ChEBI" id="CHEBI:57540"/>
    </ligand>
</feature>
<dbReference type="InterPro" id="IPR023753">
    <property type="entry name" value="FAD/NAD-binding_dom"/>
</dbReference>
<dbReference type="EC" id="1.8.1.4" evidence="2 12"/>
<dbReference type="GO" id="GO:0050660">
    <property type="term" value="F:flavin adenine dinucleotide binding"/>
    <property type="evidence" value="ECO:0007669"/>
    <property type="project" value="InterPro"/>
</dbReference>
<dbReference type="Gene3D" id="3.50.50.60">
    <property type="entry name" value="FAD/NAD(P)-binding domain"/>
    <property type="match status" value="2"/>
</dbReference>
<feature type="binding site" evidence="10">
    <location>
        <position position="224"/>
    </location>
    <ligand>
        <name>NAD(+)</name>
        <dbReference type="ChEBI" id="CHEBI:57540"/>
    </ligand>
</feature>
<dbReference type="PRINTS" id="PR00411">
    <property type="entry name" value="PNDRDTASEI"/>
</dbReference>
<evidence type="ECO:0000256" key="5">
    <source>
        <dbReference type="ARBA" id="ARBA00023002"/>
    </source>
</evidence>
<keyword evidence="6 10" id="KW-0520">NAD</keyword>
<dbReference type="Pfam" id="PF02852">
    <property type="entry name" value="Pyr_redox_dim"/>
    <property type="match status" value="1"/>
</dbReference>
<evidence type="ECO:0000313" key="16">
    <source>
        <dbReference type="Proteomes" id="UP000827724"/>
    </source>
</evidence>
<gene>
    <name evidence="15" type="ORF">Trco_005429</name>
</gene>
<dbReference type="GO" id="GO:0006103">
    <property type="term" value="P:2-oxoglutarate metabolic process"/>
    <property type="evidence" value="ECO:0007669"/>
    <property type="project" value="TreeGrafter"/>
</dbReference>
<dbReference type="InterPro" id="IPR012999">
    <property type="entry name" value="Pyr_OxRdtase_I_AS"/>
</dbReference>
<keyword evidence="8 12" id="KW-0676">Redox-active center</keyword>